<keyword evidence="2" id="KW-1185">Reference proteome</keyword>
<evidence type="ECO:0000313" key="2">
    <source>
        <dbReference type="Proteomes" id="UP000596742"/>
    </source>
</evidence>
<accession>A0A8B6D1J3</accession>
<dbReference type="EMBL" id="UYJE01002666">
    <property type="protein sequence ID" value="VDI12753.1"/>
    <property type="molecule type" value="Genomic_DNA"/>
</dbReference>
<gene>
    <name evidence="1" type="ORF">MGAL_10B015922</name>
</gene>
<reference evidence="1" key="1">
    <citation type="submission" date="2018-11" db="EMBL/GenBank/DDBJ databases">
        <authorList>
            <person name="Alioto T."/>
            <person name="Alioto T."/>
        </authorList>
    </citation>
    <scope>NUCLEOTIDE SEQUENCE</scope>
</reference>
<dbReference type="AlphaFoldDB" id="A0A8B6D1J3"/>
<comment type="caution">
    <text evidence="1">The sequence shown here is derived from an EMBL/GenBank/DDBJ whole genome shotgun (WGS) entry which is preliminary data.</text>
</comment>
<sequence>MVLPFARNSDGSLITEYNFFAFEKAQKYFSLDVYGGLKTTEMAIRVLKCSSIITETKDIETITTQQISSDSISICVRAIDLDSGIKQVDIGIGSVYGGFELQAIKSAISSSHRMHDIVEANLTHGERVYIEAVVINHAGLQTEFTSHPFIIDHTPPIIQNMESSLEYRDDVRNDTTTRVHSRWQVMDDESDVKFCEYCIGFSESSCDIIGWTATSSLSVSQSTKFKVQHGNRIFLKLRCINGVQLSGYAYSGSLVVSYIPPEIIGSKIEFITDTGIRKGFDHGTNYIDWKDVFKPTYISSYQLAVGSSKGMTDILMPTTTTETRVAINIPREYHEIRGIVTATSITGLSTTYRQTIVL</sequence>
<dbReference type="OrthoDB" id="6154451at2759"/>
<dbReference type="PANTHER" id="PTHR16897">
    <property type="entry name" value="OS10G0105400 PROTEIN"/>
    <property type="match status" value="1"/>
</dbReference>
<dbReference type="PANTHER" id="PTHR16897:SF2">
    <property type="entry name" value="OS03G0226600 PROTEIN"/>
    <property type="match status" value="1"/>
</dbReference>
<name>A0A8B6D1J3_MYTGA</name>
<organism evidence="1 2">
    <name type="scientific">Mytilus galloprovincialis</name>
    <name type="common">Mediterranean mussel</name>
    <dbReference type="NCBI Taxonomy" id="29158"/>
    <lineage>
        <taxon>Eukaryota</taxon>
        <taxon>Metazoa</taxon>
        <taxon>Spiralia</taxon>
        <taxon>Lophotrochozoa</taxon>
        <taxon>Mollusca</taxon>
        <taxon>Bivalvia</taxon>
        <taxon>Autobranchia</taxon>
        <taxon>Pteriomorphia</taxon>
        <taxon>Mytilida</taxon>
        <taxon>Mytiloidea</taxon>
        <taxon>Mytilidae</taxon>
        <taxon>Mytilinae</taxon>
        <taxon>Mytilus</taxon>
    </lineage>
</organism>
<dbReference type="Proteomes" id="UP000596742">
    <property type="component" value="Unassembled WGS sequence"/>
</dbReference>
<proteinExistence type="predicted"/>
<evidence type="ECO:0000313" key="1">
    <source>
        <dbReference type="EMBL" id="VDI12753.1"/>
    </source>
</evidence>
<protein>
    <submittedName>
        <fullName evidence="1">Uncharacterized protein</fullName>
    </submittedName>
</protein>